<dbReference type="InterPro" id="IPR014729">
    <property type="entry name" value="Rossmann-like_a/b/a_fold"/>
</dbReference>
<dbReference type="GO" id="GO:0009435">
    <property type="term" value="P:NAD+ biosynthetic process"/>
    <property type="evidence" value="ECO:0007669"/>
    <property type="project" value="UniProtKB-UniRule"/>
</dbReference>
<evidence type="ECO:0000256" key="4">
    <source>
        <dbReference type="ARBA" id="ARBA00022679"/>
    </source>
</evidence>
<evidence type="ECO:0000313" key="12">
    <source>
        <dbReference type="EMBL" id="KSU86379.1"/>
    </source>
</evidence>
<comment type="similarity">
    <text evidence="10">Belongs to the NadD family.</text>
</comment>
<evidence type="ECO:0000256" key="6">
    <source>
        <dbReference type="ARBA" id="ARBA00022741"/>
    </source>
</evidence>
<dbReference type="EMBL" id="LNQP01000090">
    <property type="protein sequence ID" value="KSU86379.1"/>
    <property type="molecule type" value="Genomic_DNA"/>
</dbReference>
<dbReference type="InterPro" id="IPR004821">
    <property type="entry name" value="Cyt_trans-like"/>
</dbReference>
<evidence type="ECO:0000256" key="2">
    <source>
        <dbReference type="ARBA" id="ARBA00005019"/>
    </source>
</evidence>
<dbReference type="UniPathway" id="UPA00253">
    <property type="reaction ID" value="UER00332"/>
</dbReference>
<keyword evidence="13" id="KW-1185">Reference proteome</keyword>
<name>A0A0V8JH49_9BACI</name>
<accession>A0A0V8JH49</accession>
<proteinExistence type="inferred from homology"/>
<gene>
    <name evidence="10" type="primary">nadD</name>
    <name evidence="12" type="ORF">AS180_19035</name>
</gene>
<keyword evidence="8 10" id="KW-0520">NAD</keyword>
<dbReference type="PANTHER" id="PTHR39321">
    <property type="entry name" value="NICOTINATE-NUCLEOTIDE ADENYLYLTRANSFERASE-RELATED"/>
    <property type="match status" value="1"/>
</dbReference>
<evidence type="ECO:0000259" key="11">
    <source>
        <dbReference type="Pfam" id="PF01467"/>
    </source>
</evidence>
<comment type="pathway">
    <text evidence="2 10">Cofactor biosynthesis; NAD(+) biosynthesis; deamido-NAD(+) from nicotinate D-ribonucleotide: step 1/1.</text>
</comment>
<comment type="caution">
    <text evidence="12">The sequence shown here is derived from an EMBL/GenBank/DDBJ whole genome shotgun (WGS) entry which is preliminary data.</text>
</comment>
<dbReference type="SUPFAM" id="SSF52374">
    <property type="entry name" value="Nucleotidylyl transferase"/>
    <property type="match status" value="1"/>
</dbReference>
<keyword evidence="7 10" id="KW-0067">ATP-binding</keyword>
<evidence type="ECO:0000256" key="7">
    <source>
        <dbReference type="ARBA" id="ARBA00022840"/>
    </source>
</evidence>
<keyword evidence="5 10" id="KW-0548">Nucleotidyltransferase</keyword>
<evidence type="ECO:0000256" key="8">
    <source>
        <dbReference type="ARBA" id="ARBA00023027"/>
    </source>
</evidence>
<keyword evidence="4 10" id="KW-0808">Transferase</keyword>
<evidence type="ECO:0000313" key="13">
    <source>
        <dbReference type="Proteomes" id="UP000053681"/>
    </source>
</evidence>
<dbReference type="PANTHER" id="PTHR39321:SF3">
    <property type="entry name" value="PHOSPHOPANTETHEINE ADENYLYLTRANSFERASE"/>
    <property type="match status" value="1"/>
</dbReference>
<dbReference type="EC" id="2.7.7.18" evidence="10"/>
<evidence type="ECO:0000256" key="3">
    <source>
        <dbReference type="ARBA" id="ARBA00022642"/>
    </source>
</evidence>
<evidence type="ECO:0000256" key="1">
    <source>
        <dbReference type="ARBA" id="ARBA00002324"/>
    </source>
</evidence>
<protein>
    <recommendedName>
        <fullName evidence="10">Probable nicotinate-nucleotide adenylyltransferase</fullName>
        <ecNumber evidence="10">2.7.7.18</ecNumber>
    </recommendedName>
    <alternativeName>
        <fullName evidence="10">Deamido-NAD(+) diphosphorylase</fullName>
    </alternativeName>
    <alternativeName>
        <fullName evidence="10">Deamido-NAD(+) pyrophosphorylase</fullName>
    </alternativeName>
    <alternativeName>
        <fullName evidence="10">Nicotinate mononucleotide adenylyltransferase</fullName>
        <shortName evidence="10">NaMN adenylyltransferase</shortName>
    </alternativeName>
</protein>
<sequence>MKRIGIFGGTFNPPHIGHLIMANEVLFSLKLDEIWFMPSHIPPHKTLKQEIDPNHRLNMLSLATDGYSKFRVQSIEFERNDISYTFDTMCILKETYPDNQFYFIIGADMVEYLPKWYNIEELQKLVTFVGVKRPGYEMKSPYSILEVEAPQMDISSSFIRERIKVQGPIDFYVPLSVKHYIEENQLYESE</sequence>
<dbReference type="GO" id="GO:0005524">
    <property type="term" value="F:ATP binding"/>
    <property type="evidence" value="ECO:0007669"/>
    <property type="project" value="UniProtKB-KW"/>
</dbReference>
<feature type="domain" description="Cytidyltransferase-like" evidence="11">
    <location>
        <begin position="6"/>
        <end position="162"/>
    </location>
</feature>
<reference evidence="12 13" key="1">
    <citation type="submission" date="2015-11" db="EMBL/GenBank/DDBJ databases">
        <title>Bacillus caseinolyticus sp nov.</title>
        <authorList>
            <person name="Dastager S.G."/>
            <person name="Mawlankar R."/>
        </authorList>
    </citation>
    <scope>NUCLEOTIDE SEQUENCE [LARGE SCALE GENOMIC DNA]</scope>
    <source>
        <strain evidence="12 13">SGD-V-76</strain>
    </source>
</reference>
<evidence type="ECO:0000256" key="9">
    <source>
        <dbReference type="ARBA" id="ARBA00048721"/>
    </source>
</evidence>
<dbReference type="CDD" id="cd02165">
    <property type="entry name" value="NMNAT"/>
    <property type="match status" value="1"/>
</dbReference>
<dbReference type="Proteomes" id="UP000053681">
    <property type="component" value="Unassembled WGS sequence"/>
</dbReference>
<dbReference type="RefSeq" id="WP_025911679.1">
    <property type="nucleotide sequence ID" value="NZ_KQ758704.1"/>
</dbReference>
<dbReference type="Pfam" id="PF01467">
    <property type="entry name" value="CTP_transf_like"/>
    <property type="match status" value="1"/>
</dbReference>
<dbReference type="Gene3D" id="3.40.50.620">
    <property type="entry name" value="HUPs"/>
    <property type="match status" value="1"/>
</dbReference>
<keyword evidence="6 10" id="KW-0547">Nucleotide-binding</keyword>
<organism evidence="12 13">
    <name type="scientific">Priestia veravalensis</name>
    <dbReference type="NCBI Taxonomy" id="1414648"/>
    <lineage>
        <taxon>Bacteria</taxon>
        <taxon>Bacillati</taxon>
        <taxon>Bacillota</taxon>
        <taxon>Bacilli</taxon>
        <taxon>Bacillales</taxon>
        <taxon>Bacillaceae</taxon>
        <taxon>Priestia</taxon>
    </lineage>
</organism>
<dbReference type="GO" id="GO:0004515">
    <property type="term" value="F:nicotinate-nucleotide adenylyltransferase activity"/>
    <property type="evidence" value="ECO:0007669"/>
    <property type="project" value="UniProtKB-UniRule"/>
</dbReference>
<dbReference type="AlphaFoldDB" id="A0A0V8JH49"/>
<comment type="catalytic activity">
    <reaction evidence="9 10">
        <text>nicotinate beta-D-ribonucleotide + ATP + H(+) = deamido-NAD(+) + diphosphate</text>
        <dbReference type="Rhea" id="RHEA:22860"/>
        <dbReference type="ChEBI" id="CHEBI:15378"/>
        <dbReference type="ChEBI" id="CHEBI:30616"/>
        <dbReference type="ChEBI" id="CHEBI:33019"/>
        <dbReference type="ChEBI" id="CHEBI:57502"/>
        <dbReference type="ChEBI" id="CHEBI:58437"/>
        <dbReference type="EC" id="2.7.7.18"/>
    </reaction>
</comment>
<dbReference type="InterPro" id="IPR005248">
    <property type="entry name" value="NadD/NMNAT"/>
</dbReference>
<evidence type="ECO:0000256" key="10">
    <source>
        <dbReference type="HAMAP-Rule" id="MF_00244"/>
    </source>
</evidence>
<dbReference type="HAMAP" id="MF_00244">
    <property type="entry name" value="NaMN_adenylyltr"/>
    <property type="match status" value="1"/>
</dbReference>
<dbReference type="NCBIfam" id="TIGR00125">
    <property type="entry name" value="cyt_tran_rel"/>
    <property type="match status" value="1"/>
</dbReference>
<evidence type="ECO:0000256" key="5">
    <source>
        <dbReference type="ARBA" id="ARBA00022695"/>
    </source>
</evidence>
<dbReference type="NCBIfam" id="NF000841">
    <property type="entry name" value="PRK00071.1-4"/>
    <property type="match status" value="1"/>
</dbReference>
<dbReference type="NCBIfam" id="NF000840">
    <property type="entry name" value="PRK00071.1-3"/>
    <property type="match status" value="1"/>
</dbReference>
<dbReference type="NCBIfam" id="TIGR00482">
    <property type="entry name" value="nicotinate (nicotinamide) nucleotide adenylyltransferase"/>
    <property type="match status" value="1"/>
</dbReference>
<keyword evidence="3 10" id="KW-0662">Pyridine nucleotide biosynthesis</keyword>
<comment type="function">
    <text evidence="1 10">Catalyzes the reversible adenylation of nicotinate mononucleotide (NaMN) to nicotinic acid adenine dinucleotide (NaAD).</text>
</comment>